<sequence length="158" mass="17147">MSIEKVRAYLKEMNCPHDVLEFDTSSATVDLAAQAVGVIPARISKTLCLMSKEGPIVIAVAGDAKIDNRKFKDTFGLKAKMLSPEETLDATGHAIGGVCPFALPEGTKAYADISMKRFETVFPAAGSSNSAIQLTCDEIFHFGKCIEWVDICKGWQEE</sequence>
<proteinExistence type="predicted"/>
<accession>A0A136WFZ5</accession>
<dbReference type="PATRIC" id="fig|36847.3.peg.1619"/>
<organism evidence="2 3">
    <name type="scientific">Anaerotignum neopropionicum</name>
    <dbReference type="NCBI Taxonomy" id="36847"/>
    <lineage>
        <taxon>Bacteria</taxon>
        <taxon>Bacillati</taxon>
        <taxon>Bacillota</taxon>
        <taxon>Clostridia</taxon>
        <taxon>Lachnospirales</taxon>
        <taxon>Anaerotignaceae</taxon>
        <taxon>Anaerotignum</taxon>
    </lineage>
</organism>
<evidence type="ECO:0000259" key="1">
    <source>
        <dbReference type="Pfam" id="PF04073"/>
    </source>
</evidence>
<dbReference type="Pfam" id="PF04073">
    <property type="entry name" value="tRNA_edit"/>
    <property type="match status" value="1"/>
</dbReference>
<dbReference type="GO" id="GO:0004812">
    <property type="term" value="F:aminoacyl-tRNA ligase activity"/>
    <property type="evidence" value="ECO:0007669"/>
    <property type="project" value="UniProtKB-KW"/>
</dbReference>
<feature type="domain" description="YbaK/aminoacyl-tRNA synthetase-associated" evidence="1">
    <location>
        <begin position="27"/>
        <end position="139"/>
    </location>
</feature>
<keyword evidence="2" id="KW-0436">Ligase</keyword>
<dbReference type="STRING" id="36847.CLNEO_13960"/>
<dbReference type="Gene3D" id="3.90.960.10">
    <property type="entry name" value="YbaK/aminoacyl-tRNA synthetase-associated domain"/>
    <property type="match status" value="1"/>
</dbReference>
<keyword evidence="2" id="KW-0030">Aminoacyl-tRNA synthetase</keyword>
<name>A0A136WFZ5_9FIRM</name>
<evidence type="ECO:0000313" key="3">
    <source>
        <dbReference type="Proteomes" id="UP000070539"/>
    </source>
</evidence>
<dbReference type="RefSeq" id="WP_066086491.1">
    <property type="nucleotide sequence ID" value="NZ_LRVM01000003.1"/>
</dbReference>
<gene>
    <name evidence="2" type="ORF">CLNEO_13960</name>
</gene>
<dbReference type="InterPro" id="IPR036754">
    <property type="entry name" value="YbaK/aa-tRNA-synt-asso_dom_sf"/>
</dbReference>
<dbReference type="PANTHER" id="PTHR30411:SF1">
    <property type="entry name" value="CYTOPLASMIC PROTEIN"/>
    <property type="match status" value="1"/>
</dbReference>
<dbReference type="PANTHER" id="PTHR30411">
    <property type="entry name" value="CYTOPLASMIC PROTEIN"/>
    <property type="match status" value="1"/>
</dbReference>
<dbReference type="AlphaFoldDB" id="A0A136WFZ5"/>
<reference evidence="2 3" key="1">
    <citation type="submission" date="2016-01" db="EMBL/GenBank/DDBJ databases">
        <title>Genome sequence of Clostridium neopropionicum X4, DSM-3847.</title>
        <authorList>
            <person name="Poehlein A."/>
            <person name="Beck M.H."/>
            <person name="Bengelsdorf F.R."/>
            <person name="Daniel R."/>
            <person name="Duerre P."/>
        </authorList>
    </citation>
    <scope>NUCLEOTIDE SEQUENCE [LARGE SCALE GENOMIC DNA]</scope>
    <source>
        <strain evidence="2 3">DSM-3847</strain>
    </source>
</reference>
<dbReference type="SUPFAM" id="SSF55826">
    <property type="entry name" value="YbaK/ProRS associated domain"/>
    <property type="match status" value="1"/>
</dbReference>
<keyword evidence="3" id="KW-1185">Reference proteome</keyword>
<evidence type="ECO:0000313" key="2">
    <source>
        <dbReference type="EMBL" id="KXL53425.1"/>
    </source>
</evidence>
<protein>
    <submittedName>
        <fullName evidence="2">Prolyl-tRNA synthetase</fullName>
    </submittedName>
</protein>
<dbReference type="InterPro" id="IPR007214">
    <property type="entry name" value="YbaK/aa-tRNA-synth-assoc-dom"/>
</dbReference>
<dbReference type="EMBL" id="LRVM01000003">
    <property type="protein sequence ID" value="KXL53425.1"/>
    <property type="molecule type" value="Genomic_DNA"/>
</dbReference>
<dbReference type="GO" id="GO:0002161">
    <property type="term" value="F:aminoacyl-tRNA deacylase activity"/>
    <property type="evidence" value="ECO:0007669"/>
    <property type="project" value="InterPro"/>
</dbReference>
<dbReference type="CDD" id="cd04333">
    <property type="entry name" value="ProX_deacylase"/>
    <property type="match status" value="1"/>
</dbReference>
<comment type="caution">
    <text evidence="2">The sequence shown here is derived from an EMBL/GenBank/DDBJ whole genome shotgun (WGS) entry which is preliminary data.</text>
</comment>
<dbReference type="Proteomes" id="UP000070539">
    <property type="component" value="Unassembled WGS sequence"/>
</dbReference>
<dbReference type="OrthoDB" id="9798760at2"/>